<dbReference type="EMBL" id="BMAV01019500">
    <property type="protein sequence ID" value="GFY72542.1"/>
    <property type="molecule type" value="Genomic_DNA"/>
</dbReference>
<name>A0A8X6YL91_9ARAC</name>
<protein>
    <submittedName>
        <fullName evidence="2">Uncharacterized protein</fullName>
    </submittedName>
</protein>
<accession>A0A8X6YL91</accession>
<evidence type="ECO:0000313" key="2">
    <source>
        <dbReference type="EMBL" id="GFY72542.1"/>
    </source>
</evidence>
<evidence type="ECO:0000313" key="3">
    <source>
        <dbReference type="Proteomes" id="UP000886998"/>
    </source>
</evidence>
<feature type="region of interest" description="Disordered" evidence="1">
    <location>
        <begin position="1"/>
        <end position="33"/>
    </location>
</feature>
<feature type="compositionally biased region" description="Low complexity" evidence="1">
    <location>
        <begin position="11"/>
        <end position="20"/>
    </location>
</feature>
<comment type="caution">
    <text evidence="2">The sequence shown here is derived from an EMBL/GenBank/DDBJ whole genome shotgun (WGS) entry which is preliminary data.</text>
</comment>
<proteinExistence type="predicted"/>
<reference evidence="2" key="1">
    <citation type="submission" date="2020-08" db="EMBL/GenBank/DDBJ databases">
        <title>Multicomponent nature underlies the extraordinary mechanical properties of spider dragline silk.</title>
        <authorList>
            <person name="Kono N."/>
            <person name="Nakamura H."/>
            <person name="Mori M."/>
            <person name="Yoshida Y."/>
            <person name="Ohtoshi R."/>
            <person name="Malay A.D."/>
            <person name="Moran D.A.P."/>
            <person name="Tomita M."/>
            <person name="Numata K."/>
            <person name="Arakawa K."/>
        </authorList>
    </citation>
    <scope>NUCLEOTIDE SEQUENCE</scope>
</reference>
<organism evidence="2 3">
    <name type="scientific">Trichonephila inaurata madagascariensis</name>
    <dbReference type="NCBI Taxonomy" id="2747483"/>
    <lineage>
        <taxon>Eukaryota</taxon>
        <taxon>Metazoa</taxon>
        <taxon>Ecdysozoa</taxon>
        <taxon>Arthropoda</taxon>
        <taxon>Chelicerata</taxon>
        <taxon>Arachnida</taxon>
        <taxon>Araneae</taxon>
        <taxon>Araneomorphae</taxon>
        <taxon>Entelegynae</taxon>
        <taxon>Araneoidea</taxon>
        <taxon>Nephilidae</taxon>
        <taxon>Trichonephila</taxon>
        <taxon>Trichonephila inaurata</taxon>
    </lineage>
</organism>
<dbReference type="Proteomes" id="UP000886998">
    <property type="component" value="Unassembled WGS sequence"/>
</dbReference>
<feature type="region of interest" description="Disordered" evidence="1">
    <location>
        <begin position="131"/>
        <end position="152"/>
    </location>
</feature>
<evidence type="ECO:0000256" key="1">
    <source>
        <dbReference type="SAM" id="MobiDB-lite"/>
    </source>
</evidence>
<gene>
    <name evidence="2" type="primary">NCL1_61060</name>
    <name evidence="2" type="ORF">TNIN_19971</name>
</gene>
<dbReference type="AlphaFoldDB" id="A0A8X6YL91"/>
<sequence>MDLTPSKTEYSFRSISSNSSRCGTPKPAEPTSDCEKRRQAILRLEQQNVLIGGYQKFLYQERNSKGEAGIRKELEKNLREMIEAKAKLVSELRTMPPCLDVNCPDHTTLTPKTKVTDNDIEMTVCNDIDKKSSHKRKNSKGNSDDFVFPGKTARPITPTPVLKPIVTNNSFENLEQDPEIAQTKMLEIPKKELTVVYRRQDFLDI</sequence>
<keyword evidence="3" id="KW-1185">Reference proteome</keyword>